<proteinExistence type="predicted"/>
<comment type="caution">
    <text evidence="1">The sequence shown here is derived from an EMBL/GenBank/DDBJ whole genome shotgun (WGS) entry which is preliminary data.</text>
</comment>
<organism evidence="1 2">
    <name type="scientific">Molorchus minor</name>
    <dbReference type="NCBI Taxonomy" id="1323400"/>
    <lineage>
        <taxon>Eukaryota</taxon>
        <taxon>Metazoa</taxon>
        <taxon>Ecdysozoa</taxon>
        <taxon>Arthropoda</taxon>
        <taxon>Hexapoda</taxon>
        <taxon>Insecta</taxon>
        <taxon>Pterygota</taxon>
        <taxon>Neoptera</taxon>
        <taxon>Endopterygota</taxon>
        <taxon>Coleoptera</taxon>
        <taxon>Polyphaga</taxon>
        <taxon>Cucujiformia</taxon>
        <taxon>Chrysomeloidea</taxon>
        <taxon>Cerambycidae</taxon>
        <taxon>Lamiinae</taxon>
        <taxon>Monochamini</taxon>
        <taxon>Molorchus</taxon>
    </lineage>
</organism>
<reference evidence="1" key="1">
    <citation type="journal article" date="2023" name="Insect Mol. Biol.">
        <title>Genome sequencing provides insights into the evolution of gene families encoding plant cell wall-degrading enzymes in longhorned beetles.</title>
        <authorList>
            <person name="Shin N.R."/>
            <person name="Okamura Y."/>
            <person name="Kirsch R."/>
            <person name="Pauchet Y."/>
        </authorList>
    </citation>
    <scope>NUCLEOTIDE SEQUENCE</scope>
    <source>
        <strain evidence="1">MMC_N1</strain>
    </source>
</reference>
<keyword evidence="2" id="KW-1185">Reference proteome</keyword>
<evidence type="ECO:0000313" key="1">
    <source>
        <dbReference type="EMBL" id="KAJ8985147.1"/>
    </source>
</evidence>
<dbReference type="Proteomes" id="UP001162164">
    <property type="component" value="Unassembled WGS sequence"/>
</dbReference>
<dbReference type="EMBL" id="JAPWTJ010000019">
    <property type="protein sequence ID" value="KAJ8985147.1"/>
    <property type="molecule type" value="Genomic_DNA"/>
</dbReference>
<gene>
    <name evidence="1" type="ORF">NQ317_012799</name>
</gene>
<protein>
    <submittedName>
        <fullName evidence="1">Uncharacterized protein</fullName>
    </submittedName>
</protein>
<name>A0ABQ9K6H2_9CUCU</name>
<sequence>MALSYINTIKNQFLNPQEFLKKCCKICQQKNWWKY</sequence>
<accession>A0ABQ9K6H2</accession>
<evidence type="ECO:0000313" key="2">
    <source>
        <dbReference type="Proteomes" id="UP001162164"/>
    </source>
</evidence>